<evidence type="ECO:0000313" key="1">
    <source>
        <dbReference type="EMBL" id="BAA97615.1"/>
    </source>
</evidence>
<protein>
    <submittedName>
        <fullName evidence="1">Uncharacterized protein</fullName>
    </submittedName>
</protein>
<reference evidence="1 2" key="1">
    <citation type="journal article" date="2000" name="Mol. Microbiol.">
        <title>Phage conversion of exfoliative toxin A production in Staphylococcus aureus.</title>
        <authorList>
            <person name="Yamaguchi T."/>
            <person name="Hayashi T."/>
            <person name="Takami H."/>
            <person name="Nakasone K."/>
            <person name="Ohnishi M."/>
            <person name="Nakayama K."/>
            <person name="Yamada S."/>
            <person name="Komatsuzawa H."/>
            <person name="Sugai M."/>
        </authorList>
    </citation>
    <scope>NUCLEOTIDE SEQUENCE</scope>
</reference>
<dbReference type="RefSeq" id="NP_510923.1">
    <property type="nucleotide sequence ID" value="NC_003288.1"/>
</dbReference>
<name>Q9G016_9CAUD</name>
<dbReference type="Pfam" id="PF06194">
    <property type="entry name" value="Phage_Orf51"/>
    <property type="match status" value="1"/>
</dbReference>
<dbReference type="Proteomes" id="UP000008925">
    <property type="component" value="Segment"/>
</dbReference>
<dbReference type="InterPro" id="IPR009338">
    <property type="entry name" value="Orf51"/>
</dbReference>
<dbReference type="KEGG" id="vg:927351"/>
<organism evidence="1 2">
    <name type="scientific">Phietavirus ETA</name>
    <dbReference type="NCBI Taxonomy" id="106284"/>
    <lineage>
        <taxon>Viruses</taxon>
        <taxon>Duplodnaviria</taxon>
        <taxon>Heunggongvirae</taxon>
        <taxon>Uroviricota</taxon>
        <taxon>Caudoviricetes</taxon>
        <taxon>Azeredovirinae</taxon>
        <taxon>Phietavirus</taxon>
    </lineage>
</organism>
<accession>Q9G016</accession>
<dbReference type="EMBL" id="AP001553">
    <property type="protein sequence ID" value="BAA97615.1"/>
    <property type="molecule type" value="Genomic_DNA"/>
</dbReference>
<dbReference type="OrthoDB" id="19402at10239"/>
<proteinExistence type="predicted"/>
<dbReference type="GeneID" id="927351"/>
<sequence>MTDSTRKEYLNQFFSSKRYLYQDNERVAHIHVVNDTYYFHGHIVPGWQGVKKTFDTAEELEIYKATWFGIRGTEATNFILEEMEMMNAEKHMQMMQMLQNCVIDKYVSHDEYEELIAIDKHGNKMFIKFYPNTEDDTNG</sequence>
<evidence type="ECO:0000313" key="2">
    <source>
        <dbReference type="Proteomes" id="UP000008925"/>
    </source>
</evidence>
<keyword evidence="2" id="KW-1185">Reference proteome</keyword>